<dbReference type="PROSITE" id="PS50088">
    <property type="entry name" value="ANK_REPEAT"/>
    <property type="match status" value="3"/>
</dbReference>
<reference evidence="4 6" key="1">
    <citation type="submission" date="2018-05" db="EMBL/GenBank/DDBJ databases">
        <title>Genome Sequence of an Efficient Indole-Degrading Bacterium, Alcaligenes sp.YBY.</title>
        <authorList>
            <person name="Yang B."/>
        </authorList>
    </citation>
    <scope>NUCLEOTIDE SEQUENCE [LARGE SCALE GENOMIC DNA]</scope>
    <source>
        <strain evidence="4 6">YBY</strain>
    </source>
</reference>
<dbReference type="PANTHER" id="PTHR24201">
    <property type="entry name" value="ANK_REP_REGION DOMAIN-CONTAINING PROTEIN"/>
    <property type="match status" value="1"/>
</dbReference>
<feature type="repeat" description="ANK" evidence="3">
    <location>
        <begin position="159"/>
        <end position="196"/>
    </location>
</feature>
<keyword evidence="1" id="KW-0677">Repeat</keyword>
<evidence type="ECO:0000313" key="5">
    <source>
        <dbReference type="EMBL" id="WBM36345.1"/>
    </source>
</evidence>
<dbReference type="PANTHER" id="PTHR24201:SF15">
    <property type="entry name" value="ANKYRIN REPEAT DOMAIN-CONTAINING PROTEIN 66"/>
    <property type="match status" value="1"/>
</dbReference>
<dbReference type="SUPFAM" id="SSF48403">
    <property type="entry name" value="Ankyrin repeat"/>
    <property type="match status" value="1"/>
</dbReference>
<dbReference type="Pfam" id="PF12796">
    <property type="entry name" value="Ank_2"/>
    <property type="match status" value="2"/>
</dbReference>
<dbReference type="InterPro" id="IPR050776">
    <property type="entry name" value="Ank_Repeat/CDKN_Inhibitor"/>
</dbReference>
<dbReference type="PROSITE" id="PS50297">
    <property type="entry name" value="ANK_REP_REGION"/>
    <property type="match status" value="3"/>
</dbReference>
<dbReference type="Proteomes" id="UP001211866">
    <property type="component" value="Chromosome"/>
</dbReference>
<dbReference type="InterPro" id="IPR036770">
    <property type="entry name" value="Ankyrin_rpt-contain_sf"/>
</dbReference>
<dbReference type="InterPro" id="IPR002110">
    <property type="entry name" value="Ankyrin_rpt"/>
</dbReference>
<dbReference type="SMART" id="SM00248">
    <property type="entry name" value="ANK"/>
    <property type="match status" value="5"/>
</dbReference>
<keyword evidence="7" id="KW-1185">Reference proteome</keyword>
<reference evidence="5 7" key="3">
    <citation type="submission" date="2022-05" db="EMBL/GenBank/DDBJ databases">
        <title>Complete sequence of strain NY11312.</title>
        <authorList>
            <person name="Zhou D."/>
        </authorList>
    </citation>
    <scope>NUCLEOTIDE SEQUENCE [LARGE SCALE GENOMIC DNA]</scope>
    <source>
        <strain evidence="5 7">NY11312</strain>
    </source>
</reference>
<dbReference type="Proteomes" id="UP000245216">
    <property type="component" value="Unassembled WGS sequence"/>
</dbReference>
<dbReference type="Gene3D" id="1.25.40.20">
    <property type="entry name" value="Ankyrin repeat-containing domain"/>
    <property type="match status" value="1"/>
</dbReference>
<evidence type="ECO:0000256" key="3">
    <source>
        <dbReference type="PROSITE-ProRule" id="PRU00023"/>
    </source>
</evidence>
<dbReference type="AlphaFoldDB" id="A0A2U2BQ42"/>
<name>A0A2U2BQ42_ALCFA</name>
<gene>
    <name evidence="4" type="ORF">DF183_05230</name>
    <name evidence="5" type="ORF">M2J83_10940</name>
</gene>
<dbReference type="EMBL" id="QEXO01000001">
    <property type="protein sequence ID" value="PWE16127.1"/>
    <property type="molecule type" value="Genomic_DNA"/>
</dbReference>
<reference evidence="4 6" key="2">
    <citation type="submission" date="2018-05" db="EMBL/GenBank/DDBJ databases">
        <authorList>
            <person name="Lanie J.A."/>
            <person name="Ng W.-L."/>
            <person name="Kazmierczak K.M."/>
            <person name="Andrzejewski T.M."/>
            <person name="Davidsen T.M."/>
            <person name="Wayne K.J."/>
            <person name="Tettelin H."/>
            <person name="Glass J.I."/>
            <person name="Rusch D."/>
            <person name="Podicherti R."/>
            <person name="Tsui H.-C.T."/>
            <person name="Winkler M.E."/>
        </authorList>
    </citation>
    <scope>NUCLEOTIDE SEQUENCE [LARGE SCALE GENOMIC DNA]</scope>
    <source>
        <strain evidence="4 6">YBY</strain>
    </source>
</reference>
<organism evidence="4 6">
    <name type="scientific">Alcaligenes faecalis</name>
    <dbReference type="NCBI Taxonomy" id="511"/>
    <lineage>
        <taxon>Bacteria</taxon>
        <taxon>Pseudomonadati</taxon>
        <taxon>Pseudomonadota</taxon>
        <taxon>Betaproteobacteria</taxon>
        <taxon>Burkholderiales</taxon>
        <taxon>Alcaligenaceae</taxon>
        <taxon>Alcaligenes</taxon>
    </lineage>
</organism>
<dbReference type="RefSeq" id="WP_086068818.1">
    <property type="nucleotide sequence ID" value="NZ_CAXOJJ010000034.1"/>
</dbReference>
<proteinExistence type="predicted"/>
<feature type="repeat" description="ANK" evidence="3">
    <location>
        <begin position="126"/>
        <end position="158"/>
    </location>
</feature>
<protein>
    <submittedName>
        <fullName evidence="4">Ankyrin repeat domain-containing protein</fullName>
    </submittedName>
</protein>
<keyword evidence="2 3" id="KW-0040">ANK repeat</keyword>
<evidence type="ECO:0000313" key="6">
    <source>
        <dbReference type="Proteomes" id="UP000245216"/>
    </source>
</evidence>
<dbReference type="EMBL" id="CP096916">
    <property type="protein sequence ID" value="WBM36345.1"/>
    <property type="molecule type" value="Genomic_DNA"/>
</dbReference>
<accession>A0A2U2BQ42</accession>
<evidence type="ECO:0000256" key="2">
    <source>
        <dbReference type="ARBA" id="ARBA00023043"/>
    </source>
</evidence>
<dbReference type="GeneID" id="29370798"/>
<feature type="repeat" description="ANK" evidence="3">
    <location>
        <begin position="60"/>
        <end position="92"/>
    </location>
</feature>
<evidence type="ECO:0000256" key="1">
    <source>
        <dbReference type="ARBA" id="ARBA00022737"/>
    </source>
</evidence>
<sequence>MSATMQSLLAGLAISLALGSGSVYSQTVLLEAVEQGDSAKVREILSEKRARGSVSVSDDQGQSPLLRATWLNHIDIARQLIRAGADVNQSDSIHDSPYLVAGAEGRLEILRMTLENGADLRSVNRYGGTALIPAAEHGYVDVVRLLLAAGVDPNHVNYLGWTALHEAIVLSDGGPEHQEVLRLLIKAGADVNLPDRQGVLPLSLARQRSQTEMAHILEQAGANP</sequence>
<dbReference type="PRINTS" id="PR01415">
    <property type="entry name" value="ANKYRIN"/>
</dbReference>
<evidence type="ECO:0000313" key="4">
    <source>
        <dbReference type="EMBL" id="PWE16127.1"/>
    </source>
</evidence>
<dbReference type="STRING" id="511.UZ73_18780"/>
<evidence type="ECO:0000313" key="7">
    <source>
        <dbReference type="Proteomes" id="UP001211866"/>
    </source>
</evidence>